<dbReference type="Proteomes" id="UP000030746">
    <property type="component" value="Unassembled WGS sequence"/>
</dbReference>
<dbReference type="KEGG" id="lgi:LOTGIDRAFT_231739"/>
<keyword evidence="1" id="KW-0472">Membrane</keyword>
<dbReference type="AlphaFoldDB" id="V4C5S8"/>
<evidence type="ECO:0000256" key="1">
    <source>
        <dbReference type="SAM" id="Phobius"/>
    </source>
</evidence>
<accession>V4C5S8</accession>
<keyword evidence="1" id="KW-0812">Transmembrane</keyword>
<keyword evidence="3" id="KW-1185">Reference proteome</keyword>
<evidence type="ECO:0000313" key="2">
    <source>
        <dbReference type="EMBL" id="ESO96964.1"/>
    </source>
</evidence>
<dbReference type="HOGENOM" id="CLU_1951217_0_0_1"/>
<keyword evidence="1" id="KW-1133">Transmembrane helix</keyword>
<dbReference type="GeneID" id="20248693"/>
<proteinExistence type="predicted"/>
<dbReference type="CTD" id="20248693"/>
<feature type="transmembrane region" description="Helical" evidence="1">
    <location>
        <begin position="27"/>
        <end position="46"/>
    </location>
</feature>
<organism evidence="2 3">
    <name type="scientific">Lottia gigantea</name>
    <name type="common">Giant owl limpet</name>
    <dbReference type="NCBI Taxonomy" id="225164"/>
    <lineage>
        <taxon>Eukaryota</taxon>
        <taxon>Metazoa</taxon>
        <taxon>Spiralia</taxon>
        <taxon>Lophotrochozoa</taxon>
        <taxon>Mollusca</taxon>
        <taxon>Gastropoda</taxon>
        <taxon>Patellogastropoda</taxon>
        <taxon>Lottioidea</taxon>
        <taxon>Lottiidae</taxon>
        <taxon>Lottia</taxon>
    </lineage>
</organism>
<dbReference type="EMBL" id="KB201362">
    <property type="protein sequence ID" value="ESO96964.1"/>
    <property type="molecule type" value="Genomic_DNA"/>
</dbReference>
<evidence type="ECO:0000313" key="3">
    <source>
        <dbReference type="Proteomes" id="UP000030746"/>
    </source>
</evidence>
<dbReference type="RefSeq" id="XP_009052452.1">
    <property type="nucleotide sequence ID" value="XM_009054204.1"/>
</dbReference>
<sequence length="129" mass="14381">MTLFSEQHVLKGQIRHFRVFNIKEAKMMKILLLAICCMCVIEAQFYGQRMYRTIRRPMNYRVNTLPAPMVQLGGVGAISGLGGIGGIGGHMPYGNIMYDIDTLEHPSYDRPDPVFIVRGAGGRGSYIVS</sequence>
<protein>
    <submittedName>
        <fullName evidence="2">Uncharacterized protein</fullName>
    </submittedName>
</protein>
<name>V4C5S8_LOTGI</name>
<gene>
    <name evidence="2" type="ORF">LOTGIDRAFT_231739</name>
</gene>
<reference evidence="2 3" key="1">
    <citation type="journal article" date="2013" name="Nature">
        <title>Insights into bilaterian evolution from three spiralian genomes.</title>
        <authorList>
            <person name="Simakov O."/>
            <person name="Marletaz F."/>
            <person name="Cho S.J."/>
            <person name="Edsinger-Gonzales E."/>
            <person name="Havlak P."/>
            <person name="Hellsten U."/>
            <person name="Kuo D.H."/>
            <person name="Larsson T."/>
            <person name="Lv J."/>
            <person name="Arendt D."/>
            <person name="Savage R."/>
            <person name="Osoegawa K."/>
            <person name="de Jong P."/>
            <person name="Grimwood J."/>
            <person name="Chapman J.A."/>
            <person name="Shapiro H."/>
            <person name="Aerts A."/>
            <person name="Otillar R.P."/>
            <person name="Terry A.Y."/>
            <person name="Boore J.L."/>
            <person name="Grigoriev I.V."/>
            <person name="Lindberg D.R."/>
            <person name="Seaver E.C."/>
            <person name="Weisblat D.A."/>
            <person name="Putnam N.H."/>
            <person name="Rokhsar D.S."/>
        </authorList>
    </citation>
    <scope>NUCLEOTIDE SEQUENCE [LARGE SCALE GENOMIC DNA]</scope>
</reference>